<keyword evidence="3" id="KW-1185">Reference proteome</keyword>
<dbReference type="Gene3D" id="3.40.50.1820">
    <property type="entry name" value="alpha/beta hydrolase"/>
    <property type="match status" value="1"/>
</dbReference>
<dbReference type="OrthoDB" id="6499973at2759"/>
<name>W7TQX8_9STRA</name>
<dbReference type="Pfam" id="PF20434">
    <property type="entry name" value="BD-FAE"/>
    <property type="match status" value="1"/>
</dbReference>
<evidence type="ECO:0000313" key="3">
    <source>
        <dbReference type="Proteomes" id="UP000019335"/>
    </source>
</evidence>
<dbReference type="GO" id="GO:0016787">
    <property type="term" value="F:hydrolase activity"/>
    <property type="evidence" value="ECO:0007669"/>
    <property type="project" value="UniProtKB-KW"/>
</dbReference>
<dbReference type="InterPro" id="IPR029058">
    <property type="entry name" value="AB_hydrolase_fold"/>
</dbReference>
<dbReference type="AlphaFoldDB" id="W7TQX8"/>
<keyword evidence="2" id="KW-0378">Hydrolase</keyword>
<comment type="caution">
    <text evidence="2">The sequence shown here is derived from an EMBL/GenBank/DDBJ whole genome shotgun (WGS) entry which is preliminary data.</text>
</comment>
<organism evidence="2 3">
    <name type="scientific">Nannochloropsis gaditana</name>
    <dbReference type="NCBI Taxonomy" id="72520"/>
    <lineage>
        <taxon>Eukaryota</taxon>
        <taxon>Sar</taxon>
        <taxon>Stramenopiles</taxon>
        <taxon>Ochrophyta</taxon>
        <taxon>Eustigmatophyceae</taxon>
        <taxon>Eustigmatales</taxon>
        <taxon>Monodopsidaceae</taxon>
        <taxon>Nannochloropsis</taxon>
    </lineage>
</organism>
<dbReference type="EMBL" id="AZIL01000826">
    <property type="protein sequence ID" value="EWM25928.1"/>
    <property type="molecule type" value="Genomic_DNA"/>
</dbReference>
<evidence type="ECO:0000259" key="1">
    <source>
        <dbReference type="Pfam" id="PF20434"/>
    </source>
</evidence>
<gene>
    <name evidence="2" type="ORF">Naga_100134g9</name>
</gene>
<proteinExistence type="predicted"/>
<sequence length="168" mass="18829">MDIAAEGLRRSKQVPEDDARRALRVVRSQLPVSARDTHKIGVIGSSAGGHLMATLMAYNDEGNAHATNTIEQQRSRPDFGVLVYPVISMEDGLTYDPSKTNLFGHNLTSQKRQRFVEYFSIEKHVNHLFPPVFMFHTKDDAVVSVENTYRMVDALEKAKVSKEQKGGL</sequence>
<feature type="domain" description="BD-FAE-like" evidence="1">
    <location>
        <begin position="17"/>
        <end position="154"/>
    </location>
</feature>
<reference evidence="2 3" key="1">
    <citation type="journal article" date="2014" name="Mol. Plant">
        <title>Chromosome Scale Genome Assembly and Transcriptome Profiling of Nannochloropsis gaditana in Nitrogen Depletion.</title>
        <authorList>
            <person name="Corteggiani Carpinelli E."/>
            <person name="Telatin A."/>
            <person name="Vitulo N."/>
            <person name="Forcato C."/>
            <person name="D'Angelo M."/>
            <person name="Schiavon R."/>
            <person name="Vezzi A."/>
            <person name="Giacometti G.M."/>
            <person name="Morosinotto T."/>
            <person name="Valle G."/>
        </authorList>
    </citation>
    <scope>NUCLEOTIDE SEQUENCE [LARGE SCALE GENOMIC DNA]</scope>
    <source>
        <strain evidence="2 3">B-31</strain>
    </source>
</reference>
<protein>
    <submittedName>
        <fullName evidence="2">Alpha beta hydrolase</fullName>
    </submittedName>
</protein>
<accession>W7TQX8</accession>
<dbReference type="InterPro" id="IPR049492">
    <property type="entry name" value="BD-FAE-like_dom"/>
</dbReference>
<dbReference type="SUPFAM" id="SSF53474">
    <property type="entry name" value="alpha/beta-Hydrolases"/>
    <property type="match status" value="1"/>
</dbReference>
<dbReference type="Proteomes" id="UP000019335">
    <property type="component" value="Chromosome 10"/>
</dbReference>
<evidence type="ECO:0000313" key="2">
    <source>
        <dbReference type="EMBL" id="EWM25928.1"/>
    </source>
</evidence>